<comment type="caution">
    <text evidence="3">The sequence shown here is derived from an EMBL/GenBank/DDBJ whole genome shotgun (WGS) entry which is preliminary data.</text>
</comment>
<comment type="caution">
    <text evidence="1">Lacks conserved residue(s) required for the propagation of feature annotation.</text>
</comment>
<dbReference type="PANTHER" id="PTHR42997">
    <property type="entry name" value="HIT FAMILY HYDROLASE"/>
    <property type="match status" value="1"/>
</dbReference>
<evidence type="ECO:0000313" key="4">
    <source>
        <dbReference type="Proteomes" id="UP000254266"/>
    </source>
</evidence>
<dbReference type="Pfam" id="PF01230">
    <property type="entry name" value="HIT"/>
    <property type="match status" value="1"/>
</dbReference>
<dbReference type="InterPro" id="IPR011146">
    <property type="entry name" value="HIT-like"/>
</dbReference>
<dbReference type="EMBL" id="QFXC01000014">
    <property type="protein sequence ID" value="RDH80670.1"/>
    <property type="molecule type" value="Genomic_DNA"/>
</dbReference>
<dbReference type="AlphaFoldDB" id="A0A370D7R2"/>
<dbReference type="InterPro" id="IPR036265">
    <property type="entry name" value="HIT-like_sf"/>
</dbReference>
<dbReference type="InterPro" id="IPR052908">
    <property type="entry name" value="AP-4-A_phosphorylase"/>
</dbReference>
<gene>
    <name evidence="3" type="ORF">DIZ80_16710</name>
</gene>
<sequence length="168" mass="19066">MSPSHSEKKCYFCKVVNGEADPFIFENRSFVSIFDTNPVNPGHALIMPKRPVASIFSLNQTEHDDYFDAIYGVKQVVESTDMKTLYEEMLERDSLKDRPTDHIETVLKLPFLGDQPNAYTLGNNDGREAGRSIDHLHIIVLPRFKGDVENPGGGIRNVIPDRAQYKRL</sequence>
<proteinExistence type="predicted"/>
<accession>A0A370D7R2</accession>
<feature type="domain" description="HIT" evidence="2">
    <location>
        <begin position="11"/>
        <end position="150"/>
    </location>
</feature>
<dbReference type="SUPFAM" id="SSF54197">
    <property type="entry name" value="HIT-like"/>
    <property type="match status" value="1"/>
</dbReference>
<dbReference type="Gene3D" id="3.30.428.10">
    <property type="entry name" value="HIT-like"/>
    <property type="match status" value="1"/>
</dbReference>
<reference evidence="3 4" key="1">
    <citation type="journal article" date="2018" name="ISME J.">
        <title>Endosymbiont genomes yield clues of tubeworm success.</title>
        <authorList>
            <person name="Li Y."/>
            <person name="Liles M.R."/>
            <person name="Halanych K.M."/>
        </authorList>
    </citation>
    <scope>NUCLEOTIDE SEQUENCE [LARGE SCALE GENOMIC DNA]</scope>
    <source>
        <strain evidence="3">A1464</strain>
    </source>
</reference>
<evidence type="ECO:0000313" key="3">
    <source>
        <dbReference type="EMBL" id="RDH80670.1"/>
    </source>
</evidence>
<dbReference type="Proteomes" id="UP000254266">
    <property type="component" value="Unassembled WGS sequence"/>
</dbReference>
<name>A0A370D7R2_9GAMM</name>
<evidence type="ECO:0000259" key="2">
    <source>
        <dbReference type="PROSITE" id="PS51084"/>
    </source>
</evidence>
<dbReference type="GO" id="GO:0003824">
    <property type="term" value="F:catalytic activity"/>
    <property type="evidence" value="ECO:0007669"/>
    <property type="project" value="InterPro"/>
</dbReference>
<organism evidence="3 4">
    <name type="scientific">endosymbiont of Galathealinum brachiosum</name>
    <dbReference type="NCBI Taxonomy" id="2200906"/>
    <lineage>
        <taxon>Bacteria</taxon>
        <taxon>Pseudomonadati</taxon>
        <taxon>Pseudomonadota</taxon>
        <taxon>Gammaproteobacteria</taxon>
        <taxon>sulfur-oxidizing symbionts</taxon>
    </lineage>
</organism>
<dbReference type="PROSITE" id="PS51084">
    <property type="entry name" value="HIT_2"/>
    <property type="match status" value="1"/>
</dbReference>
<evidence type="ECO:0000256" key="1">
    <source>
        <dbReference type="PROSITE-ProRule" id="PRU00464"/>
    </source>
</evidence>
<dbReference type="PANTHER" id="PTHR42997:SF1">
    <property type="entry name" value="AP-4-A PHOSPHORYLASE"/>
    <property type="match status" value="1"/>
</dbReference>
<protein>
    <submittedName>
        <fullName evidence="3">HIT family protein</fullName>
    </submittedName>
</protein>
<keyword evidence="4" id="KW-1185">Reference proteome</keyword>